<dbReference type="RefSeq" id="WP_265764616.1">
    <property type="nucleotide sequence ID" value="NZ_JAGGJA010000002.1"/>
</dbReference>
<sequence>MPTSTPSTTSFNKTQWNQWLDQLAEKEYIYIDSFIDDSLYQKIQHYFHTLYSESEFTKAAIGPSKQQQIKSSIRGDFIYWLDREKDSEISALFVLLEELVDNLKQNLFLSIADYEFHFALYPAETFYKKHLDQFQGQSNRLISVLIYLNDHWQPGDGGELKIYEPNGKEVLIEPLGNRLLMFKSDSVAHEVLLTHKSRKSLTGWLLQKPASLNHLV</sequence>
<dbReference type="SMART" id="SM00702">
    <property type="entry name" value="P4Hc"/>
    <property type="match status" value="1"/>
</dbReference>
<keyword evidence="5" id="KW-0560">Oxidoreductase</keyword>
<comment type="caution">
    <text evidence="8">The sequence shown here is derived from an EMBL/GenBank/DDBJ whole genome shotgun (WGS) entry which is preliminary data.</text>
</comment>
<evidence type="ECO:0000256" key="1">
    <source>
        <dbReference type="ARBA" id="ARBA00001961"/>
    </source>
</evidence>
<evidence type="ECO:0000256" key="4">
    <source>
        <dbReference type="ARBA" id="ARBA00022964"/>
    </source>
</evidence>
<dbReference type="InterPro" id="IPR044862">
    <property type="entry name" value="Pro_4_hyd_alph_FE2OG_OXY"/>
</dbReference>
<dbReference type="PANTHER" id="PTHR12907:SF26">
    <property type="entry name" value="HIF PROLYL HYDROXYLASE, ISOFORM C"/>
    <property type="match status" value="1"/>
</dbReference>
<name>A0ABT3PIZ6_9BACT</name>
<organism evidence="8 9">
    <name type="scientific">Fodinibius salsisoli</name>
    <dbReference type="NCBI Taxonomy" id="2820877"/>
    <lineage>
        <taxon>Bacteria</taxon>
        <taxon>Pseudomonadati</taxon>
        <taxon>Balneolota</taxon>
        <taxon>Balneolia</taxon>
        <taxon>Balneolales</taxon>
        <taxon>Balneolaceae</taxon>
        <taxon>Fodinibius</taxon>
    </lineage>
</organism>
<dbReference type="InterPro" id="IPR005123">
    <property type="entry name" value="Oxoglu/Fe-dep_dioxygenase_dom"/>
</dbReference>
<proteinExistence type="predicted"/>
<keyword evidence="2" id="KW-0479">Metal-binding</keyword>
<evidence type="ECO:0000256" key="2">
    <source>
        <dbReference type="ARBA" id="ARBA00022723"/>
    </source>
</evidence>
<dbReference type="Gene3D" id="2.60.120.620">
    <property type="entry name" value="q2cbj1_9rhob like domain"/>
    <property type="match status" value="1"/>
</dbReference>
<keyword evidence="9" id="KW-1185">Reference proteome</keyword>
<dbReference type="PANTHER" id="PTHR12907">
    <property type="entry name" value="EGL NINE HOMOLOG-RELATED"/>
    <property type="match status" value="1"/>
</dbReference>
<keyword evidence="3" id="KW-0847">Vitamin C</keyword>
<dbReference type="Proteomes" id="UP001207918">
    <property type="component" value="Unassembled WGS sequence"/>
</dbReference>
<dbReference type="EMBL" id="JAGGJA010000002">
    <property type="protein sequence ID" value="MCW9705920.1"/>
    <property type="molecule type" value="Genomic_DNA"/>
</dbReference>
<gene>
    <name evidence="8" type="ORF">J6I44_03605</name>
</gene>
<evidence type="ECO:0000313" key="8">
    <source>
        <dbReference type="EMBL" id="MCW9705920.1"/>
    </source>
</evidence>
<evidence type="ECO:0000259" key="7">
    <source>
        <dbReference type="PROSITE" id="PS51471"/>
    </source>
</evidence>
<keyword evidence="6" id="KW-0408">Iron</keyword>
<dbReference type="InterPro" id="IPR006620">
    <property type="entry name" value="Pro_4_hyd_alph"/>
</dbReference>
<reference evidence="8 9" key="1">
    <citation type="submission" date="2021-03" db="EMBL/GenBank/DDBJ databases">
        <title>Aliifodinibius sp. nov., a new bacterium isolated from saline soil.</title>
        <authorList>
            <person name="Galisteo C."/>
            <person name="De La Haba R."/>
            <person name="Sanchez-Porro C."/>
            <person name="Ventosa A."/>
        </authorList>
    </citation>
    <scope>NUCLEOTIDE SEQUENCE [LARGE SCALE GENOMIC DNA]</scope>
    <source>
        <strain evidence="8 9">1BSP15-2V2</strain>
    </source>
</reference>
<dbReference type="PROSITE" id="PS51471">
    <property type="entry name" value="FE2OG_OXY"/>
    <property type="match status" value="1"/>
</dbReference>
<comment type="cofactor">
    <cofactor evidence="1">
        <name>L-ascorbate</name>
        <dbReference type="ChEBI" id="CHEBI:38290"/>
    </cofactor>
</comment>
<keyword evidence="4" id="KW-0223">Dioxygenase</keyword>
<evidence type="ECO:0000256" key="5">
    <source>
        <dbReference type="ARBA" id="ARBA00023002"/>
    </source>
</evidence>
<evidence type="ECO:0000256" key="6">
    <source>
        <dbReference type="ARBA" id="ARBA00023004"/>
    </source>
</evidence>
<dbReference type="Pfam" id="PF13640">
    <property type="entry name" value="2OG-FeII_Oxy_3"/>
    <property type="match status" value="1"/>
</dbReference>
<evidence type="ECO:0000313" key="9">
    <source>
        <dbReference type="Proteomes" id="UP001207918"/>
    </source>
</evidence>
<protein>
    <submittedName>
        <fullName evidence="8">2OG-Fe(II) oxygenase</fullName>
    </submittedName>
</protein>
<feature type="domain" description="Fe2OG dioxygenase" evidence="7">
    <location>
        <begin position="111"/>
        <end position="207"/>
    </location>
</feature>
<evidence type="ECO:0000256" key="3">
    <source>
        <dbReference type="ARBA" id="ARBA00022896"/>
    </source>
</evidence>
<dbReference type="InterPro" id="IPR051559">
    <property type="entry name" value="HIF_prolyl_hydroxylases"/>
</dbReference>
<accession>A0ABT3PIZ6</accession>